<dbReference type="InterPro" id="IPR001246">
    <property type="entry name" value="LipOase_plant"/>
</dbReference>
<dbReference type="FunFam" id="1.10.1070.11:FF:000023">
    <property type="entry name" value="serine/threonine-protein kinase SMG1 isoform X1"/>
    <property type="match status" value="1"/>
</dbReference>
<dbReference type="PROSITE" id="PS50095">
    <property type="entry name" value="PLAT"/>
    <property type="match status" value="1"/>
</dbReference>
<dbReference type="InterPro" id="IPR020833">
    <property type="entry name" value="LipOase_Fe_BS"/>
</dbReference>
<dbReference type="PROSITE" id="PS51393">
    <property type="entry name" value="LIPOXYGENASE_3"/>
    <property type="match status" value="1"/>
</dbReference>
<dbReference type="InterPro" id="IPR036392">
    <property type="entry name" value="PLAT/LH2_dom_sf"/>
</dbReference>
<dbReference type="InterPro" id="IPR036226">
    <property type="entry name" value="LipOase_C_sf"/>
</dbReference>
<evidence type="ECO:0000256" key="9">
    <source>
        <dbReference type="ARBA" id="ARBA00036508"/>
    </source>
</evidence>
<evidence type="ECO:0000256" key="13">
    <source>
        <dbReference type="RuleBase" id="RU003974"/>
    </source>
</evidence>
<dbReference type="PROSITE" id="PS51189">
    <property type="entry name" value="FAT"/>
    <property type="match status" value="1"/>
</dbReference>
<keyword evidence="14" id="KW-0275">Fatty acid biosynthesis</keyword>
<keyword evidence="13" id="KW-0408">Iron</keyword>
<dbReference type="GO" id="GO:0005694">
    <property type="term" value="C:chromosome"/>
    <property type="evidence" value="ECO:0007669"/>
    <property type="project" value="TreeGrafter"/>
</dbReference>
<dbReference type="PROSITE" id="PS00916">
    <property type="entry name" value="PI3_4_KINASE_2"/>
    <property type="match status" value="1"/>
</dbReference>
<dbReference type="InterPro" id="IPR027433">
    <property type="entry name" value="Lipoxygenase_dom_3"/>
</dbReference>
<dbReference type="OMA" id="MEQHGRI"/>
<dbReference type="InterPro" id="IPR001024">
    <property type="entry name" value="PLAT/LH2_dom"/>
</dbReference>
<feature type="region of interest" description="Disordered" evidence="15">
    <location>
        <begin position="203"/>
        <end position="244"/>
    </location>
</feature>
<dbReference type="GO" id="GO:0006633">
    <property type="term" value="P:fatty acid biosynthetic process"/>
    <property type="evidence" value="ECO:0007669"/>
    <property type="project" value="UniProtKB-KW"/>
</dbReference>
<dbReference type="SUPFAM" id="SSF49723">
    <property type="entry name" value="Lipase/lipooxygenase domain (PLAT/LH2 domain)"/>
    <property type="match status" value="1"/>
</dbReference>
<dbReference type="InterPro" id="IPR014009">
    <property type="entry name" value="PIK_FAT"/>
</dbReference>
<dbReference type="Gene3D" id="4.10.372.10">
    <property type="entry name" value="Lipoxygenase-1, Domain 3"/>
    <property type="match status" value="1"/>
</dbReference>
<evidence type="ECO:0000256" key="8">
    <source>
        <dbReference type="ARBA" id="ARBA00023161"/>
    </source>
</evidence>
<dbReference type="InterPro" id="IPR003152">
    <property type="entry name" value="FATC_dom"/>
</dbReference>
<keyword evidence="14" id="KW-0276">Fatty acid metabolism</keyword>
<dbReference type="Gramene" id="OPUNC03G30680.1">
    <property type="protein sequence ID" value="OPUNC03G30680.1"/>
    <property type="gene ID" value="OPUNC03G30680"/>
</dbReference>
<evidence type="ECO:0000256" key="4">
    <source>
        <dbReference type="ARBA" id="ARBA00022741"/>
    </source>
</evidence>
<evidence type="ECO:0000256" key="6">
    <source>
        <dbReference type="ARBA" id="ARBA00022840"/>
    </source>
</evidence>
<dbReference type="SMART" id="SM01343">
    <property type="entry name" value="FATC"/>
    <property type="match status" value="1"/>
</dbReference>
<evidence type="ECO:0000259" key="16">
    <source>
        <dbReference type="PROSITE" id="PS50095"/>
    </source>
</evidence>
<dbReference type="GO" id="GO:0031408">
    <property type="term" value="P:oxylipin biosynthetic process"/>
    <property type="evidence" value="ECO:0007669"/>
    <property type="project" value="UniProtKB-UniRule"/>
</dbReference>
<keyword evidence="13" id="KW-0479">Metal-binding</keyword>
<name>A0A0E0KIT8_ORYPU</name>
<dbReference type="SUPFAM" id="SSF48484">
    <property type="entry name" value="Lipoxigenase"/>
    <property type="match status" value="1"/>
</dbReference>
<feature type="region of interest" description="Disordered" evidence="15">
    <location>
        <begin position="4241"/>
        <end position="4260"/>
    </location>
</feature>
<comment type="catalytic activity">
    <reaction evidence="9">
        <text>(9Z,12Z)-octadecadienoate + O2 = (9S)-hydroperoxy-(10E,12Z)-octadecadienoate</text>
        <dbReference type="Rhea" id="RHEA:30291"/>
        <dbReference type="ChEBI" id="CHEBI:15379"/>
        <dbReference type="ChEBI" id="CHEBI:30245"/>
        <dbReference type="ChEBI" id="CHEBI:60955"/>
        <dbReference type="EC" id="1.13.11.58"/>
    </reaction>
</comment>
<dbReference type="SMART" id="SM00308">
    <property type="entry name" value="LH2"/>
    <property type="match status" value="1"/>
</dbReference>
<comment type="similarity">
    <text evidence="13">Belongs to the lipoxygenase family.</text>
</comment>
<dbReference type="PROSITE" id="PS50290">
    <property type="entry name" value="PI3_4_KINASE_3"/>
    <property type="match status" value="1"/>
</dbReference>
<dbReference type="GO" id="GO:0006281">
    <property type="term" value="P:DNA repair"/>
    <property type="evidence" value="ECO:0007669"/>
    <property type="project" value="UniProtKB-KW"/>
</dbReference>
<dbReference type="Gene3D" id="1.10.1070.11">
    <property type="entry name" value="Phosphatidylinositol 3-/4-kinase, catalytic domain"/>
    <property type="match status" value="1"/>
</dbReference>
<dbReference type="EnsemblPlants" id="OPUNC03G30680.1">
    <property type="protein sequence ID" value="OPUNC03G30680.1"/>
    <property type="gene ID" value="OPUNC03G30680"/>
</dbReference>
<dbReference type="PROSITE" id="PS00081">
    <property type="entry name" value="LIPOXYGENASE_2"/>
    <property type="match status" value="1"/>
</dbReference>
<dbReference type="PROSITE" id="PS51190">
    <property type="entry name" value="FATC"/>
    <property type="match status" value="1"/>
</dbReference>
<dbReference type="SMART" id="SM01345">
    <property type="entry name" value="Rapamycin_bind"/>
    <property type="match status" value="1"/>
</dbReference>
<dbReference type="GO" id="GO:0106310">
    <property type="term" value="F:protein serine kinase activity"/>
    <property type="evidence" value="ECO:0007669"/>
    <property type="project" value="RHEA"/>
</dbReference>
<proteinExistence type="inferred from homology"/>
<dbReference type="FunFam" id="4.10.372.10:FF:000001">
    <property type="entry name" value="Lipoxygenase"/>
    <property type="match status" value="1"/>
</dbReference>
<dbReference type="InterPro" id="IPR050517">
    <property type="entry name" value="DDR_Repair_Kinase"/>
</dbReference>
<dbReference type="PROSITE" id="PS00711">
    <property type="entry name" value="LIPOXYGENASE_1"/>
    <property type="match status" value="1"/>
</dbReference>
<keyword evidence="14" id="KW-0443">Lipid metabolism</keyword>
<feature type="domain" description="Lipoxygenase" evidence="20">
    <location>
        <begin position="161"/>
        <end position="687"/>
    </location>
</feature>
<protein>
    <recommendedName>
        <fullName evidence="14">Lipoxygenase</fullName>
        <ecNumber evidence="14">1.13.11.-</ecNumber>
    </recommendedName>
</protein>
<dbReference type="Pfam" id="PF01477">
    <property type="entry name" value="PLAT"/>
    <property type="match status" value="1"/>
</dbReference>
<dbReference type="FunFam" id="3.10.450.60:FF:000002">
    <property type="entry name" value="Lipoxygenase"/>
    <property type="match status" value="1"/>
</dbReference>
<dbReference type="InterPro" id="IPR039414">
    <property type="entry name" value="SMG1_PIKKc"/>
</dbReference>
<dbReference type="InterPro" id="IPR013819">
    <property type="entry name" value="LipOase_C"/>
</dbReference>
<keyword evidence="14" id="KW-0925">Oxylipin biosynthesis</keyword>
<dbReference type="Gene3D" id="4.10.375.10">
    <property type="entry name" value="Lipoxygenase-1, Domain 2"/>
    <property type="match status" value="1"/>
</dbReference>
<keyword evidence="14" id="KW-0444">Lipid biosynthesis</keyword>
<dbReference type="GO" id="GO:0046872">
    <property type="term" value="F:metal ion binding"/>
    <property type="evidence" value="ECO:0007669"/>
    <property type="project" value="UniProtKB-UniRule"/>
</dbReference>
<evidence type="ECO:0000259" key="17">
    <source>
        <dbReference type="PROSITE" id="PS50290"/>
    </source>
</evidence>
<keyword evidence="4" id="KW-0547">Nucleotide-binding</keyword>
<dbReference type="InterPro" id="IPR020834">
    <property type="entry name" value="LipOase_CS"/>
</dbReference>
<dbReference type="GO" id="GO:0000184">
    <property type="term" value="P:nuclear-transcribed mRNA catabolic process, nonsense-mediated decay"/>
    <property type="evidence" value="ECO:0007669"/>
    <property type="project" value="UniProtKB-KW"/>
</dbReference>
<dbReference type="Gene3D" id="3.30.1010.10">
    <property type="entry name" value="Phosphatidylinositol 3-kinase Catalytic Subunit, Chain A, domain 4"/>
    <property type="match status" value="1"/>
</dbReference>
<evidence type="ECO:0000256" key="3">
    <source>
        <dbReference type="ARBA" id="ARBA00022679"/>
    </source>
</evidence>
<dbReference type="PRINTS" id="PR00468">
    <property type="entry name" value="PLTLPOXGNASE"/>
</dbReference>
<comment type="cofactor">
    <cofactor evidence="13">
        <name>Fe cation</name>
        <dbReference type="ChEBI" id="CHEBI:24875"/>
    </cofactor>
</comment>
<keyword evidence="22" id="KW-1185">Reference proteome</keyword>
<evidence type="ECO:0000256" key="14">
    <source>
        <dbReference type="RuleBase" id="RU003975"/>
    </source>
</evidence>
<keyword evidence="3" id="KW-0808">Transferase</keyword>
<dbReference type="InterPro" id="IPR031559">
    <property type="entry name" value="SMG1"/>
</dbReference>
<evidence type="ECO:0000256" key="15">
    <source>
        <dbReference type="SAM" id="MobiDB-lite"/>
    </source>
</evidence>
<evidence type="ECO:0000313" key="21">
    <source>
        <dbReference type="EnsemblPlants" id="OPUNC03G30680.1"/>
    </source>
</evidence>
<evidence type="ECO:0000259" key="18">
    <source>
        <dbReference type="PROSITE" id="PS51189"/>
    </source>
</evidence>
<comment type="pathway">
    <text evidence="14">Lipid metabolism; oxylipin biosynthesis.</text>
</comment>
<evidence type="ECO:0000256" key="5">
    <source>
        <dbReference type="ARBA" id="ARBA00022777"/>
    </source>
</evidence>
<dbReference type="InterPro" id="IPR018936">
    <property type="entry name" value="PI3/4_kinase_CS"/>
</dbReference>
<dbReference type="FunFam" id="4.10.375.10:FF:000001">
    <property type="entry name" value="Lipoxygenase"/>
    <property type="match status" value="1"/>
</dbReference>
<dbReference type="Proteomes" id="UP000026962">
    <property type="component" value="Chromosome 3"/>
</dbReference>
<evidence type="ECO:0000259" key="20">
    <source>
        <dbReference type="PROSITE" id="PS51393"/>
    </source>
</evidence>
<dbReference type="Pfam" id="PF00454">
    <property type="entry name" value="PI3_PI4_kinase"/>
    <property type="match status" value="1"/>
</dbReference>
<feature type="domain" description="PI3K/PI4K catalytic" evidence="17">
    <location>
        <begin position="2566"/>
        <end position="2910"/>
    </location>
</feature>
<comment type="caution">
    <text evidence="12">Lacks conserved residue(s) required for the propagation of feature annotation.</text>
</comment>
<dbReference type="InterPro" id="IPR042057">
    <property type="entry name" value="Lipoxy_PLAT/LH2"/>
</dbReference>
<dbReference type="STRING" id="4537.A0A0E0KIT8"/>
<dbReference type="CDD" id="cd01751">
    <property type="entry name" value="PLAT_LH2"/>
    <property type="match status" value="1"/>
</dbReference>
<keyword evidence="13" id="KW-0560">Oxidoreductase</keyword>
<dbReference type="Gene3D" id="1.20.245.10">
    <property type="entry name" value="Lipoxygenase-1, Domain 5"/>
    <property type="match status" value="1"/>
</dbReference>
<keyword evidence="5" id="KW-0418">Kinase</keyword>
<evidence type="ECO:0000259" key="19">
    <source>
        <dbReference type="PROSITE" id="PS51190"/>
    </source>
</evidence>
<dbReference type="Gene3D" id="3.10.450.60">
    <property type="match status" value="1"/>
</dbReference>
<dbReference type="EC" id="1.13.11.-" evidence="14"/>
<dbReference type="GO" id="GO:0005524">
    <property type="term" value="F:ATP binding"/>
    <property type="evidence" value="ECO:0007669"/>
    <property type="project" value="UniProtKB-KW"/>
</dbReference>
<feature type="domain" description="PLAT" evidence="16">
    <location>
        <begin position="32"/>
        <end position="158"/>
    </location>
</feature>
<dbReference type="Pfam" id="PF02260">
    <property type="entry name" value="FATC"/>
    <property type="match status" value="1"/>
</dbReference>
<organism evidence="21">
    <name type="scientific">Oryza punctata</name>
    <name type="common">Red rice</name>
    <dbReference type="NCBI Taxonomy" id="4537"/>
    <lineage>
        <taxon>Eukaryota</taxon>
        <taxon>Viridiplantae</taxon>
        <taxon>Streptophyta</taxon>
        <taxon>Embryophyta</taxon>
        <taxon>Tracheophyta</taxon>
        <taxon>Spermatophyta</taxon>
        <taxon>Magnoliopsida</taxon>
        <taxon>Liliopsida</taxon>
        <taxon>Poales</taxon>
        <taxon>Poaceae</taxon>
        <taxon>BOP clade</taxon>
        <taxon>Oryzoideae</taxon>
        <taxon>Oryzeae</taxon>
        <taxon>Oryzinae</taxon>
        <taxon>Oryza</taxon>
    </lineage>
</organism>
<evidence type="ECO:0000256" key="1">
    <source>
        <dbReference type="ARBA" id="ARBA00011031"/>
    </source>
</evidence>
<feature type="domain" description="FATC" evidence="19">
    <location>
        <begin position="4288"/>
        <end position="4320"/>
    </location>
</feature>
<dbReference type="eggNOG" id="KOG0891">
    <property type="taxonomic scope" value="Eukaryota"/>
</dbReference>
<evidence type="ECO:0000256" key="12">
    <source>
        <dbReference type="PROSITE-ProRule" id="PRU00152"/>
    </source>
</evidence>
<dbReference type="CDD" id="cd22265">
    <property type="entry name" value="UDM1_RNF168"/>
    <property type="match status" value="1"/>
</dbReference>
<dbReference type="CDD" id="cd05170">
    <property type="entry name" value="PIKKc_SMG1"/>
    <property type="match status" value="1"/>
</dbReference>
<comment type="function">
    <text evidence="14">Plant lipoxygenase may be involved in a number of diverse aspects of plant physiology including growth and development, pest resistance, and senescence or responses to wounding.</text>
</comment>
<dbReference type="Pfam" id="PF00305">
    <property type="entry name" value="Lipoxygenase"/>
    <property type="match status" value="1"/>
</dbReference>
<dbReference type="GO" id="GO:0000077">
    <property type="term" value="P:DNA damage checkpoint signaling"/>
    <property type="evidence" value="ECO:0007669"/>
    <property type="project" value="TreeGrafter"/>
</dbReference>
<dbReference type="SMART" id="SM00146">
    <property type="entry name" value="PI3Kc"/>
    <property type="match status" value="1"/>
</dbReference>
<evidence type="ECO:0000256" key="11">
    <source>
        <dbReference type="ARBA" id="ARBA00048679"/>
    </source>
</evidence>
<reference evidence="21" key="2">
    <citation type="submission" date="2018-05" db="EMBL/GenBank/DDBJ databases">
        <title>OpunRS2 (Oryza punctata Reference Sequence Version 2).</title>
        <authorList>
            <person name="Zhang J."/>
            <person name="Kudrna D."/>
            <person name="Lee S."/>
            <person name="Talag J."/>
            <person name="Welchert J."/>
            <person name="Wing R.A."/>
        </authorList>
    </citation>
    <scope>NUCLEOTIDE SEQUENCE [LARGE SCALE GENOMIC DNA]</scope>
</reference>
<dbReference type="PANTHER" id="PTHR11139">
    <property type="entry name" value="ATAXIA TELANGIECTASIA MUTATED ATM -RELATED"/>
    <property type="match status" value="1"/>
</dbReference>
<keyword evidence="8" id="KW-0866">Nonsense-mediated mRNA decay</keyword>
<dbReference type="PANTHER" id="PTHR11139:SF71">
    <property type="entry name" value="SERINE_THREONINE-PROTEIN KINASE SMG1"/>
    <property type="match status" value="1"/>
</dbReference>
<dbReference type="UniPathway" id="UPA00382"/>
<keyword evidence="6" id="KW-0067">ATP-binding</keyword>
<dbReference type="PRINTS" id="PR00087">
    <property type="entry name" value="LIPOXYGENASE"/>
</dbReference>
<dbReference type="GO" id="GO:0000723">
    <property type="term" value="P:telomere maintenance"/>
    <property type="evidence" value="ECO:0007669"/>
    <property type="project" value="TreeGrafter"/>
</dbReference>
<keyword evidence="2" id="KW-0723">Serine/threonine-protein kinase</keyword>
<dbReference type="FunFam" id="2.60.60.20:FF:000015">
    <property type="entry name" value="Lipoxygenase"/>
    <property type="match status" value="1"/>
</dbReference>
<dbReference type="HOGENOM" id="CLU_000169_0_0_1"/>
<dbReference type="SUPFAM" id="SSF48371">
    <property type="entry name" value="ARM repeat"/>
    <property type="match status" value="1"/>
</dbReference>
<dbReference type="GO" id="GO:0004674">
    <property type="term" value="F:protein serine/threonine kinase activity"/>
    <property type="evidence" value="ECO:0007669"/>
    <property type="project" value="UniProtKB-KW"/>
</dbReference>
<dbReference type="InterPro" id="IPR016024">
    <property type="entry name" value="ARM-type_fold"/>
</dbReference>
<dbReference type="InterPro" id="IPR011009">
    <property type="entry name" value="Kinase-like_dom_sf"/>
</dbReference>
<dbReference type="Pfam" id="PF15785">
    <property type="entry name" value="SMG1"/>
    <property type="match status" value="1"/>
</dbReference>
<accession>A0A0E0KIT8</accession>
<dbReference type="InterPro" id="IPR000403">
    <property type="entry name" value="PI3/4_kinase_cat_dom"/>
</dbReference>
<dbReference type="GO" id="GO:0009611">
    <property type="term" value="P:response to wounding"/>
    <property type="evidence" value="ECO:0007669"/>
    <property type="project" value="UniProtKB-ARBA"/>
</dbReference>
<comment type="similarity">
    <text evidence="1">Belongs to the PI3/PI4-kinase family.</text>
</comment>
<feature type="domain" description="FAT" evidence="18">
    <location>
        <begin position="1777"/>
        <end position="2353"/>
    </location>
</feature>
<dbReference type="GO" id="GO:0005634">
    <property type="term" value="C:nucleus"/>
    <property type="evidence" value="ECO:0007669"/>
    <property type="project" value="UniProtKB-SubCell"/>
</dbReference>
<comment type="catalytic activity">
    <reaction evidence="10">
        <text>L-threonyl-[protein] + ATP = O-phospho-L-threonyl-[protein] + ADP + H(+)</text>
        <dbReference type="Rhea" id="RHEA:46608"/>
        <dbReference type="Rhea" id="RHEA-COMP:11060"/>
        <dbReference type="Rhea" id="RHEA-COMP:11605"/>
        <dbReference type="ChEBI" id="CHEBI:15378"/>
        <dbReference type="ChEBI" id="CHEBI:30013"/>
        <dbReference type="ChEBI" id="CHEBI:30616"/>
        <dbReference type="ChEBI" id="CHEBI:61977"/>
        <dbReference type="ChEBI" id="CHEBI:456216"/>
        <dbReference type="EC" id="2.7.11.1"/>
    </reaction>
</comment>
<evidence type="ECO:0000313" key="22">
    <source>
        <dbReference type="Proteomes" id="UP000026962"/>
    </source>
</evidence>
<evidence type="ECO:0000256" key="7">
    <source>
        <dbReference type="ARBA" id="ARBA00022964"/>
    </source>
</evidence>
<evidence type="ECO:0000256" key="2">
    <source>
        <dbReference type="ARBA" id="ARBA00022527"/>
    </source>
</evidence>
<dbReference type="GO" id="GO:1990136">
    <property type="term" value="F:linoleate 9S-lipoxygenase activity"/>
    <property type="evidence" value="ECO:0007669"/>
    <property type="project" value="UniProtKB-EC"/>
</dbReference>
<reference evidence="21" key="1">
    <citation type="submission" date="2015-04" db="UniProtKB">
        <authorList>
            <consortium name="EnsemblPlants"/>
        </authorList>
    </citation>
    <scope>IDENTIFICATION</scope>
</reference>
<dbReference type="Gene3D" id="2.60.60.20">
    <property type="entry name" value="PLAT/LH2 domain"/>
    <property type="match status" value="1"/>
</dbReference>
<evidence type="ECO:0000256" key="10">
    <source>
        <dbReference type="ARBA" id="ARBA00047899"/>
    </source>
</evidence>
<comment type="catalytic activity">
    <reaction evidence="11">
        <text>L-seryl-[protein] + ATP = O-phospho-L-seryl-[protein] + ADP + H(+)</text>
        <dbReference type="Rhea" id="RHEA:17989"/>
        <dbReference type="Rhea" id="RHEA-COMP:9863"/>
        <dbReference type="Rhea" id="RHEA-COMP:11604"/>
        <dbReference type="ChEBI" id="CHEBI:15378"/>
        <dbReference type="ChEBI" id="CHEBI:29999"/>
        <dbReference type="ChEBI" id="CHEBI:30616"/>
        <dbReference type="ChEBI" id="CHEBI:83421"/>
        <dbReference type="ChEBI" id="CHEBI:456216"/>
        <dbReference type="EC" id="2.7.11.1"/>
    </reaction>
</comment>
<keyword evidence="7 13" id="KW-0223">Dioxygenase</keyword>
<dbReference type="SUPFAM" id="SSF56112">
    <property type="entry name" value="Protein kinase-like (PK-like)"/>
    <property type="match status" value="1"/>
</dbReference>
<sequence length="4320" mass="480030">MLGGIIGGLTGNKNARLKGSVVLMRKNALDINDFGATVIDGISEFLGRGVTCQLVSSSLVDPNNGNRGRVGTEASLEQWLTSLPSLTTGESKFGVTFDWEVEKMGVPGAIVVKNNHAAEFFLKTITLDNVPGRGAVVFVANSWIYPASKYRYNRVFFSNDTSLPSKMPAALKPYRDDELRNLRGDDQQGPYQEHDRVYRYDVYNDLGEPDSGNPRPVLGGSPDHPYPRRGRTGRKPTKTDPSAESRLSLLENIYVPRDERFGHLKMADFLGYSIKALVDGIVPAIRTYVDLSPGEFDSFKDILKLYEGGLKLPNIPALEELRKRFPLQLVKDLIPVGGDYLLKLPMPHIIREDKKAWMTDDEFAREILAGVNPMVIARLTEFPPRSGLDPAKYGDQTSTITAAHVERGLEGLTVQQAIDCNRLYVVDHHDHFMPFLIDINSLDDNFIYATRTLLFLRGDGTLAPLAIELSLPHIQDGMITAKSAVYTPAAGGTGAVEWWVWQLAKAYVNVNDYCWHQLISHWLNTHAVMEPFVIATNRQLSVAHPVHKLLLPHYRDTMTINALARQTLINGGGIFEMTVFPRKHALAMSSAFYKDWSFADQALPDDLVKRGVAVPDPASPYKVRLLIEDYPYANDGLAVWHAIEQWAAEYLTIYYPNDGVLQGDAELQAWWKEVREVGHGDIKDAPWSYAVRRAAVSAYAALCAVLCAHEAPGGLPDRFVAWGLPLLGEPASAALLAEGLRELLATGDAPAVERFVPPLLAACRDVLEDERTSLAVLRCLLGLLTLVAAKFPHCFRPQFVDIVDLLLGWVFVPDLAEADRNTIMDSFLQFQWHWLGNLQFSLGLLPKFLADMEVLVHDPNLAASHNSGRLRPLFACFSTVLQIMASGVAERNSLKELIAGPLEGLAPQLLRCASVIASKLGWSERMEEASRCLVLLAEILQERFAEFYGMFVDVLAQSLEVASSVQLVAALKTNLQVLSLQNLGLRASALEALLDFSSFLSQLRLHPNHTVVTNVATTYLFVLQHGLEDVVDQAISSLMKELELLKSLLETGRASYPDIQSLSLGSNSETQCKSNSSTLSLVGYSEHQLLSLMKFDLKILLATISVDTKKRNDRAASLTSFISAKLDPFGIPFHDFLEMQFHIFSTLHRLSSMDLSSTIAPSKANVSGDSGSQTQLVIESKMSFCDCKNKFMHNYGKFVVWGLNSSSSMTLKLEALAWIDTFGNLVLGMERNVDKLNISYEVHEGATLLNTILFAILDCAYDREPKVRLHVATSLEVLFLGRLINPTDFSVVTQVLLDKLSDPDNAVKKGFSRLLSIALPITTYTFGLLENRWSYHHSPVTANMSKHCMSWRHVLAVKQQPRKLHWQQLVSILSYLSLRLKLPLSSWVQRLFFSYRGKKDMFSGQTDVSGDSDGNELFKGPDVDRTIIDRIYSVNNLAAVWWGIHEAARHCINLRLRTHLGGPTQTFAALERMLLDVPNLLAPEATEGEGRYIAPSDTSLLPMRLLLDFVEALKKYVYNAYEGSFVLAAPPKASSLFFRANKRVCEEWFSRICDPMLNAGLALQCNDAVIHYCSSRLLDLKNLSASSLKDNSHMGGATENHHAFRERLEVDFLKVLRHASLALCRCHETDALVGLQRWAISTFYTYFEQDKQLVRGVSDSQNHFSWMSGLIYQSQGKYEKAAAHYSHLLQFEEGLASMESDGIQYIIARVIECYTSLSDWKCLEGWLSELQVLRAVHAGKPYSGALTSAGNELNAVHAMACFDGGDFHSAWGYLDLTPKSSSELSLDPKVAVERSELMLLRAMLQSDSKPDKAREELNKAKLMLDEALSVVPLNGLTEAAACAGQLHCIFAFEEATELACQNRTNQSPALMDYLLRLLQDPIDRINQDCNIWLKIFKVYRTTQPSSLPTLLLCQKLASLARKQSNLALASRLNQYIINHPLSTSDEMEKEMLTLNIKYEGALLKHDQGKKEEALTDLWSQVRASVLSTVSDSSSSGTPLIAKACLKFSTWMERDNSTHIMNMILIEDINDSGGFRNGAEKLLLGDNGSVSASNSHVIAQEIIGIARKTSWQLCPSMGKAWHSYASWCITHANYSLSGTDSKLQNSFFPALQSELSPDRFHLTDNEKSEVQEIIRNLCADKDGNYVDCSISPTTGCSYNSEGNPIVSLIEQTICLLETAAGAPGSEACDGEGPSVRLSSELTVLFCKCDFAKDSSMTLIGKLIEIWWSLRRRRVSLFGHAAHAYFQYLSHSSTGLQPSYHRDVLKGKTKSYTLRALLYLLHIILNYGVELKEIVESGLSTVPLLPWQDIIPQLFARLSSHPEKIVRKQLESILVKLGKLSPCSIVYPTLVDINACEGEPSDELQRILDFLVKQYPKLVKDVKLAIEELGMVTVLWEEQWLSTLQDLHSDVLRRINILKEEAARVAANSTLSSAEKNKINAAKYSAIMTPIVVALERRLASTSREPKTSHEVWFHKEYNAQLKSAITALKTPPGSPSALGEIWRPFDSIAASLATHLRKSCISLSEIAPQLAALSTSNIPMPGFEKQIFSSSESSFADSHGTITISSFCKEVTVLSTKTRPKKLVLQGSDGQKYTYLLKGREDLRLDSRIMQLLEAINSFLYSSSDTRSRNMAIRFYSVTPISGRAGLIQWVENVSSIYNVYKTWQKRSQLAQAQLSSVNTVNNSIHKSVPPVPRPSDMFYGKIIPALKEKGIKRVISRRDWPLDVKRKVLLELMKETPKQILWQEMWCASEGFRNFNSKVKRFSSSVAAMSMVGHVLGLGDRHLDNILMDFSSGDVVHIDYNICFDKGKRLKIPEIVPFRLTQTIESALGLTGVEGVFRITCEEVMAVLLKNKDIILMLLEVFLWDPLMEWTRGNIQDEAGIAGEEKKGMELAVSLSLFSSRIQEIRVPLQEHQDLLVTNLPATLSSLKKFLDTLEQYEVISAMFYHAEKERSSALQSETSAKSMLAEASSLAEKSRTSFELHAHELAETKAAAIDEANKLAVWVEKHGRILEAIRDNSIAGAESCMQLNSKDDALSLISAVLVSEVPLTVVPEPTRAQCSELDREVSQLILELQGGLSAALESLGEYTLVLQQVLPVNYITTSPVTGWAQALQLSVSNGSEDLLPLAKRQAAEVIAKVQGEGINLVQQRYKDLLNQMESYVVCVERLSRERSELMNSIGFDNEVRSKERLLSAFMNSIQLPSPKRDVGNIPFLQSGNVGVKTPAHEDIQDETGIVLSILGIAVGQLYSDIRAKVSELSSKATGIAKFRTDEAGLQADAGTSLQLFDQQVEKCAIISGFVGEVHGVMEAKLVEMNTTYAKPQHGQWASTFQCILCSSTNMIEQMTEVFLPEIIRSFISYNSEVMEAFGSISQIRGSVDTALEKLVRIELERASLTEFEQSYFMEVGRITEQQIALEEAAMRGRDHLSWEEAEELASQEEACRAQLEQLQETWGQKDMTISSLMKVESSAMNSLLSSKQYFSSLVNVDQESEFHLRRSKVLLSILTKPLADLEALDQMLSSCGLFPYHVDGPISNLTDVLSSGSSLSDVLWPFAGLLKDHAFFVWKLSLLDSILDLCMHEISSSVEHSFTTNQLYIALKKKLTNHVEKQVYRYIMERIAPAFILQLDKEISDLLQLSQGRRESGQPKRDSAAVGRVAVMLEEYCNAHETARAARTAVSLMQRQSNDLTEALRKIVLEIIQLEWLHDLSSPHAQKSKALSQNILSDDKFVSVLLNISRGNLLDKIQSSVSLVTRSIECLQACENTSVSAEGQLERAMGWACAGPNTSGAGSSTTKASGIPSEFHDHLLKRRKLLWVIQEQASDLANICTSVLEFEGSRDGIYLIPEDKSSGQSTDRGRTWQQTFLNLLTHLDAAYRSFTCAEQEWKLSQFNMESAGKSLYSVTNQLSVVSLRAKSALVNLQDTLVSMYERASEVTASLSGFKHVSQDRTALTSECGSLLEEVLAIAEGLHDVYILGKEAAVMHNSVMTNLSKANTILLPLEASLSADLAVMSEAISKEKEKNSTSMPLIHGKALYQSYIIRIRDACKNLEPLVPPLADDVKELHSLMTKLGRLSSIHAGSLHKALEVLGESVTVKSQDMPSTHADILQSDSSIEKDKGSSGSREGGSQDLVTTTDLSLQDECWISPPEHSYTSSSECTTELTQINSSENIENMDPLLVDRPVIEAPGGQERGANSESDSSSNKQLFLNNVTLTNVSSVDEVEISLAKERKSENENTNLPFKQIRGQECDNSDPKSYPDSVPRVTRGKNPFALSILKQVEHKLHGWDIDGTRSLKVSEQVDHLLKQATSIDNLCNMYEGWTPWI</sequence>
<dbReference type="InterPro" id="IPR036940">
    <property type="entry name" value="PI3/4_kinase_cat_sf"/>
</dbReference>
<feature type="compositionally biased region" description="Basic residues" evidence="15">
    <location>
        <begin position="227"/>
        <end position="236"/>
    </location>
</feature>
<dbReference type="FunFam" id="3.30.1010.10:FF:000029">
    <property type="entry name" value="Serine/threonine-protein kinase SMG1"/>
    <property type="match status" value="1"/>
</dbReference>
<feature type="region of interest" description="Disordered" evidence="15">
    <location>
        <begin position="4093"/>
        <end position="4127"/>
    </location>
</feature>